<feature type="compositionally biased region" description="Basic and acidic residues" evidence="1">
    <location>
        <begin position="78"/>
        <end position="92"/>
    </location>
</feature>
<accession>A0A4Z2HI07</accession>
<sequence length="137" mass="14822">MWSYPLWLAAQDVRGEENEAGFRWLAIVSLAKQPSSQAANQPANQASSQPANQPANQPASQPGSSCCKRVSSSVVSVRRSEVKLSSSSKEEAMMPSSPPPTNAFDCRLKAAVWSELSHLTLLESELKEILGNLHDIS</sequence>
<dbReference type="Proteomes" id="UP000314294">
    <property type="component" value="Unassembled WGS sequence"/>
</dbReference>
<reference evidence="2 3" key="1">
    <citation type="submission" date="2019-03" db="EMBL/GenBank/DDBJ databases">
        <title>First draft genome of Liparis tanakae, snailfish: a comprehensive survey of snailfish specific genes.</title>
        <authorList>
            <person name="Kim W."/>
            <person name="Song I."/>
            <person name="Jeong J.-H."/>
            <person name="Kim D."/>
            <person name="Kim S."/>
            <person name="Ryu S."/>
            <person name="Song J.Y."/>
            <person name="Lee S.K."/>
        </authorList>
    </citation>
    <scope>NUCLEOTIDE SEQUENCE [LARGE SCALE GENOMIC DNA]</scope>
    <source>
        <tissue evidence="2">Muscle</tissue>
    </source>
</reference>
<dbReference type="AlphaFoldDB" id="A0A4Z2HI07"/>
<dbReference type="EMBL" id="SRLO01000252">
    <property type="protein sequence ID" value="TNN64472.1"/>
    <property type="molecule type" value="Genomic_DNA"/>
</dbReference>
<feature type="compositionally biased region" description="Low complexity" evidence="1">
    <location>
        <begin position="35"/>
        <end position="77"/>
    </location>
</feature>
<evidence type="ECO:0000313" key="2">
    <source>
        <dbReference type="EMBL" id="TNN64472.1"/>
    </source>
</evidence>
<name>A0A4Z2HI07_9TELE</name>
<protein>
    <submittedName>
        <fullName evidence="2">Hemoglobin-binding protein A</fullName>
    </submittedName>
</protein>
<organism evidence="2 3">
    <name type="scientific">Liparis tanakae</name>
    <name type="common">Tanaka's snailfish</name>
    <dbReference type="NCBI Taxonomy" id="230148"/>
    <lineage>
        <taxon>Eukaryota</taxon>
        <taxon>Metazoa</taxon>
        <taxon>Chordata</taxon>
        <taxon>Craniata</taxon>
        <taxon>Vertebrata</taxon>
        <taxon>Euteleostomi</taxon>
        <taxon>Actinopterygii</taxon>
        <taxon>Neopterygii</taxon>
        <taxon>Teleostei</taxon>
        <taxon>Neoteleostei</taxon>
        <taxon>Acanthomorphata</taxon>
        <taxon>Eupercaria</taxon>
        <taxon>Perciformes</taxon>
        <taxon>Cottioidei</taxon>
        <taxon>Cottales</taxon>
        <taxon>Liparidae</taxon>
        <taxon>Liparis</taxon>
    </lineage>
</organism>
<evidence type="ECO:0000313" key="3">
    <source>
        <dbReference type="Proteomes" id="UP000314294"/>
    </source>
</evidence>
<evidence type="ECO:0000256" key="1">
    <source>
        <dbReference type="SAM" id="MobiDB-lite"/>
    </source>
</evidence>
<gene>
    <name evidence="2" type="primary">hgbA_1</name>
    <name evidence="2" type="ORF">EYF80_025323</name>
</gene>
<keyword evidence="3" id="KW-1185">Reference proteome</keyword>
<comment type="caution">
    <text evidence="2">The sequence shown here is derived from an EMBL/GenBank/DDBJ whole genome shotgun (WGS) entry which is preliminary data.</text>
</comment>
<feature type="region of interest" description="Disordered" evidence="1">
    <location>
        <begin position="35"/>
        <end position="101"/>
    </location>
</feature>
<proteinExistence type="predicted"/>